<dbReference type="RefSeq" id="WP_067907035.1">
    <property type="nucleotide sequence ID" value="NZ_BSRZ01000001.1"/>
</dbReference>
<dbReference type="Proteomes" id="UP001165124">
    <property type="component" value="Unassembled WGS sequence"/>
</dbReference>
<dbReference type="Gene3D" id="3.40.50.720">
    <property type="entry name" value="NAD(P)-binding Rossmann-like Domain"/>
    <property type="match status" value="1"/>
</dbReference>
<feature type="domain" description="Ketoreductase" evidence="5">
    <location>
        <begin position="9"/>
        <end position="205"/>
    </location>
</feature>
<organism evidence="6 7">
    <name type="scientific">Actinomadura rubrobrunea</name>
    <dbReference type="NCBI Taxonomy" id="115335"/>
    <lineage>
        <taxon>Bacteria</taxon>
        <taxon>Bacillati</taxon>
        <taxon>Actinomycetota</taxon>
        <taxon>Actinomycetes</taxon>
        <taxon>Streptosporangiales</taxon>
        <taxon>Thermomonosporaceae</taxon>
        <taxon>Actinomadura</taxon>
    </lineage>
</organism>
<dbReference type="EMBL" id="BSRZ01000001">
    <property type="protein sequence ID" value="GLW62416.1"/>
    <property type="molecule type" value="Genomic_DNA"/>
</dbReference>
<feature type="region of interest" description="Disordered" evidence="4">
    <location>
        <begin position="280"/>
        <end position="300"/>
    </location>
</feature>
<name>A0A9W6US92_9ACTN</name>
<dbReference type="PROSITE" id="PS00061">
    <property type="entry name" value="ADH_SHORT"/>
    <property type="match status" value="1"/>
</dbReference>
<dbReference type="FunFam" id="3.40.50.720:FF:000084">
    <property type="entry name" value="Short-chain dehydrogenase reductase"/>
    <property type="match status" value="1"/>
</dbReference>
<accession>A0A9W6US92</accession>
<dbReference type="InterPro" id="IPR057326">
    <property type="entry name" value="KR_dom"/>
</dbReference>
<dbReference type="InterPro" id="IPR020904">
    <property type="entry name" value="Sc_DH/Rdtase_CS"/>
</dbReference>
<dbReference type="PANTHER" id="PTHR45024:SF2">
    <property type="entry name" value="SCP2 DOMAIN-CONTAINING PROTEIN"/>
    <property type="match status" value="1"/>
</dbReference>
<dbReference type="PRINTS" id="PR00081">
    <property type="entry name" value="GDHRDH"/>
</dbReference>
<evidence type="ECO:0000313" key="6">
    <source>
        <dbReference type="EMBL" id="GLW62416.1"/>
    </source>
</evidence>
<reference evidence="6" key="1">
    <citation type="submission" date="2023-02" db="EMBL/GenBank/DDBJ databases">
        <title>Actinomadura rubrobrunea NBRC 14622.</title>
        <authorList>
            <person name="Ichikawa N."/>
            <person name="Sato H."/>
            <person name="Tonouchi N."/>
        </authorList>
    </citation>
    <scope>NUCLEOTIDE SEQUENCE</scope>
    <source>
        <strain evidence="6">NBRC 14622</strain>
    </source>
</reference>
<dbReference type="GO" id="GO:0016491">
    <property type="term" value="F:oxidoreductase activity"/>
    <property type="evidence" value="ECO:0007669"/>
    <property type="project" value="UniProtKB-KW"/>
</dbReference>
<sequence length="300" mass="31537">MSELRYDGRVAVVTGAGHGLGRQHALELAARGAKVVVNDLGGDRSGVGASAGPAQEVVEEIRKNGGEAVASPDNVATPEGAEAIVRAALEAFGRVDIVINNAGILRDRSFKNMTVEEFDAVIAVHLRGSFLVTKAAWPHLRENGYGRIVNTSSPAGLFGNFGQANYASAKMGLVGFTRTLAHEGAKYGIKANAIAPVAWTRMTEDLFPADAAEKLGVDKVTPLVAYLAHESVPVSGEVYTVGGGRVARVFVAEGPGWSTKGDLTVEAIRDNWDAINAQEPYTVPKNPGEQMGPLIQHLGS</sequence>
<dbReference type="InterPro" id="IPR036291">
    <property type="entry name" value="NAD(P)-bd_dom_sf"/>
</dbReference>
<dbReference type="Pfam" id="PF00106">
    <property type="entry name" value="adh_short"/>
    <property type="match status" value="1"/>
</dbReference>
<keyword evidence="7" id="KW-1185">Reference proteome</keyword>
<evidence type="ECO:0000256" key="2">
    <source>
        <dbReference type="ARBA" id="ARBA00023002"/>
    </source>
</evidence>
<dbReference type="InterPro" id="IPR051687">
    <property type="entry name" value="Peroxisomal_Beta-Oxidation"/>
</dbReference>
<dbReference type="PANTHER" id="PTHR45024">
    <property type="entry name" value="DEHYDROGENASES, SHORT CHAIN"/>
    <property type="match status" value="1"/>
</dbReference>
<gene>
    <name evidence="6" type="ORF">Arub01_06600</name>
</gene>
<comment type="similarity">
    <text evidence="1 3">Belongs to the short-chain dehydrogenases/reductases (SDR) family.</text>
</comment>
<evidence type="ECO:0000256" key="3">
    <source>
        <dbReference type="RuleBase" id="RU000363"/>
    </source>
</evidence>
<dbReference type="CDD" id="cd05353">
    <property type="entry name" value="hydroxyacyl-CoA-like_DH_SDR_c-like"/>
    <property type="match status" value="1"/>
</dbReference>
<dbReference type="AlphaFoldDB" id="A0A9W6US92"/>
<evidence type="ECO:0000256" key="4">
    <source>
        <dbReference type="SAM" id="MobiDB-lite"/>
    </source>
</evidence>
<dbReference type="SMART" id="SM00822">
    <property type="entry name" value="PKS_KR"/>
    <property type="match status" value="1"/>
</dbReference>
<dbReference type="SUPFAM" id="SSF51735">
    <property type="entry name" value="NAD(P)-binding Rossmann-fold domains"/>
    <property type="match status" value="1"/>
</dbReference>
<dbReference type="InterPro" id="IPR002347">
    <property type="entry name" value="SDR_fam"/>
</dbReference>
<evidence type="ECO:0000259" key="5">
    <source>
        <dbReference type="SMART" id="SM00822"/>
    </source>
</evidence>
<comment type="caution">
    <text evidence="6">The sequence shown here is derived from an EMBL/GenBank/DDBJ whole genome shotgun (WGS) entry which is preliminary data.</text>
</comment>
<keyword evidence="2" id="KW-0560">Oxidoreductase</keyword>
<evidence type="ECO:0000256" key="1">
    <source>
        <dbReference type="ARBA" id="ARBA00006484"/>
    </source>
</evidence>
<evidence type="ECO:0000313" key="7">
    <source>
        <dbReference type="Proteomes" id="UP001165124"/>
    </source>
</evidence>
<proteinExistence type="inferred from homology"/>
<dbReference type="PRINTS" id="PR00080">
    <property type="entry name" value="SDRFAMILY"/>
</dbReference>
<protein>
    <submittedName>
        <fullName evidence="6">Short-chain type dehydrogenase/reductase</fullName>
    </submittedName>
</protein>